<dbReference type="EMBL" id="JBJUIK010000010">
    <property type="protein sequence ID" value="KAL3517204.1"/>
    <property type="molecule type" value="Genomic_DNA"/>
</dbReference>
<feature type="region of interest" description="Disordered" evidence="1">
    <location>
        <begin position="1"/>
        <end position="28"/>
    </location>
</feature>
<name>A0ABD2ZDN3_9GENT</name>
<comment type="caution">
    <text evidence="3">The sequence shown here is derived from an EMBL/GenBank/DDBJ whole genome shotgun (WGS) entry which is preliminary data.</text>
</comment>
<evidence type="ECO:0000313" key="3">
    <source>
        <dbReference type="EMBL" id="KAL3517204.1"/>
    </source>
</evidence>
<organism evidence="3 4">
    <name type="scientific">Cinchona calisaya</name>
    <dbReference type="NCBI Taxonomy" id="153742"/>
    <lineage>
        <taxon>Eukaryota</taxon>
        <taxon>Viridiplantae</taxon>
        <taxon>Streptophyta</taxon>
        <taxon>Embryophyta</taxon>
        <taxon>Tracheophyta</taxon>
        <taxon>Spermatophyta</taxon>
        <taxon>Magnoliopsida</taxon>
        <taxon>eudicotyledons</taxon>
        <taxon>Gunneridae</taxon>
        <taxon>Pentapetalae</taxon>
        <taxon>asterids</taxon>
        <taxon>lamiids</taxon>
        <taxon>Gentianales</taxon>
        <taxon>Rubiaceae</taxon>
        <taxon>Cinchonoideae</taxon>
        <taxon>Cinchoneae</taxon>
        <taxon>Cinchona</taxon>
    </lineage>
</organism>
<dbReference type="AlphaFoldDB" id="A0ABD2ZDN3"/>
<accession>A0ABD2ZDN3</accession>
<gene>
    <name evidence="3" type="ORF">ACH5RR_024106</name>
</gene>
<feature type="domain" description="DUF7788" evidence="2">
    <location>
        <begin position="259"/>
        <end position="330"/>
    </location>
</feature>
<sequence>MVVSVMFESDHGRVEDHSAGKNHDGRVPNDIDINHTLFEKFRVDSTEGEDFHDSEYNFSDVDNNLIYEKYSDVDVDDNRGLVSKIGLGSNRKVAPRDDAQPPKTDKRTTLDSDLALHDCQNIEVSKELDSMESDELLNLLISLDEETNKRKRRRHFKKFQKADVDDPRFRVGEKPILGILEKIRIYIMMHMKTKRDWIRNQNIELCPKIAKKLEKLKNASATCIARFTVGEKFEITHNINKSLGDVLSGYIEEIQGNVYQTVTEIVVWNLRNSRSIPDLVNQSGVALVCSFSENLLTMFLEGGGIFNHEEDRKPAIASEESLHRTPCINPNEITQRNYKYQRVWRQRIQETNSQNVVDPIKKQSHDHEEIVVDSVEQQPQNHEEAIVDPINQQSQDHEEPMVDPSHQQS</sequence>
<feature type="compositionally biased region" description="Basic and acidic residues" evidence="1">
    <location>
        <begin position="359"/>
        <end position="370"/>
    </location>
</feature>
<dbReference type="InterPro" id="IPR056690">
    <property type="entry name" value="DUF7788"/>
</dbReference>
<protein>
    <recommendedName>
        <fullName evidence="2">DUF7788 domain-containing protein</fullName>
    </recommendedName>
</protein>
<reference evidence="3 4" key="1">
    <citation type="submission" date="2024-11" db="EMBL/GenBank/DDBJ databases">
        <title>A near-complete genome assembly of Cinchona calisaya.</title>
        <authorList>
            <person name="Lian D.C."/>
            <person name="Zhao X.W."/>
            <person name="Wei L."/>
        </authorList>
    </citation>
    <scope>NUCLEOTIDE SEQUENCE [LARGE SCALE GENOMIC DNA]</scope>
    <source>
        <tissue evidence="3">Nenye</tissue>
    </source>
</reference>
<evidence type="ECO:0000256" key="1">
    <source>
        <dbReference type="SAM" id="MobiDB-lite"/>
    </source>
</evidence>
<dbReference type="Proteomes" id="UP001630127">
    <property type="component" value="Unassembled WGS sequence"/>
</dbReference>
<proteinExistence type="predicted"/>
<evidence type="ECO:0000313" key="4">
    <source>
        <dbReference type="Proteomes" id="UP001630127"/>
    </source>
</evidence>
<dbReference type="Pfam" id="PF25043">
    <property type="entry name" value="DUF7788"/>
    <property type="match status" value="1"/>
</dbReference>
<keyword evidence="4" id="KW-1185">Reference proteome</keyword>
<feature type="region of interest" description="Disordered" evidence="1">
    <location>
        <begin position="355"/>
        <end position="409"/>
    </location>
</feature>
<feature type="compositionally biased region" description="Basic and acidic residues" evidence="1">
    <location>
        <begin position="8"/>
        <end position="28"/>
    </location>
</feature>
<evidence type="ECO:0000259" key="2">
    <source>
        <dbReference type="Pfam" id="PF25043"/>
    </source>
</evidence>